<reference evidence="1" key="2">
    <citation type="submission" date="2013-04" db="UniProtKB">
        <authorList>
            <consortium name="EnsemblPlants"/>
        </authorList>
    </citation>
    <scope>IDENTIFICATION</scope>
</reference>
<keyword evidence="2" id="KW-1185">Reference proteome</keyword>
<name>J3MA31_ORYBR</name>
<dbReference type="Gramene" id="OB05G34550.1">
    <property type="protein sequence ID" value="OB05G34550.1"/>
    <property type="gene ID" value="OB05G34550"/>
</dbReference>
<reference evidence="1" key="1">
    <citation type="journal article" date="2013" name="Nat. Commun.">
        <title>Whole-genome sequencing of Oryza brachyantha reveals mechanisms underlying Oryza genome evolution.</title>
        <authorList>
            <person name="Chen J."/>
            <person name="Huang Q."/>
            <person name="Gao D."/>
            <person name="Wang J."/>
            <person name="Lang Y."/>
            <person name="Liu T."/>
            <person name="Li B."/>
            <person name="Bai Z."/>
            <person name="Luis Goicoechea J."/>
            <person name="Liang C."/>
            <person name="Chen C."/>
            <person name="Zhang W."/>
            <person name="Sun S."/>
            <person name="Liao Y."/>
            <person name="Zhang X."/>
            <person name="Yang L."/>
            <person name="Song C."/>
            <person name="Wang M."/>
            <person name="Shi J."/>
            <person name="Liu G."/>
            <person name="Liu J."/>
            <person name="Zhou H."/>
            <person name="Zhou W."/>
            <person name="Yu Q."/>
            <person name="An N."/>
            <person name="Chen Y."/>
            <person name="Cai Q."/>
            <person name="Wang B."/>
            <person name="Liu B."/>
            <person name="Min J."/>
            <person name="Huang Y."/>
            <person name="Wu H."/>
            <person name="Li Z."/>
            <person name="Zhang Y."/>
            <person name="Yin Y."/>
            <person name="Song W."/>
            <person name="Jiang J."/>
            <person name="Jackson S.A."/>
            <person name="Wing R.A."/>
            <person name="Wang J."/>
            <person name="Chen M."/>
        </authorList>
    </citation>
    <scope>NUCLEOTIDE SEQUENCE [LARGE SCALE GENOMIC DNA]</scope>
    <source>
        <strain evidence="1">cv. IRGC 101232</strain>
    </source>
</reference>
<organism evidence="1">
    <name type="scientific">Oryza brachyantha</name>
    <name type="common">malo sina</name>
    <dbReference type="NCBI Taxonomy" id="4533"/>
    <lineage>
        <taxon>Eukaryota</taxon>
        <taxon>Viridiplantae</taxon>
        <taxon>Streptophyta</taxon>
        <taxon>Embryophyta</taxon>
        <taxon>Tracheophyta</taxon>
        <taxon>Spermatophyta</taxon>
        <taxon>Magnoliopsida</taxon>
        <taxon>Liliopsida</taxon>
        <taxon>Poales</taxon>
        <taxon>Poaceae</taxon>
        <taxon>BOP clade</taxon>
        <taxon>Oryzoideae</taxon>
        <taxon>Oryzeae</taxon>
        <taxon>Oryzinae</taxon>
        <taxon>Oryza</taxon>
    </lineage>
</organism>
<protein>
    <submittedName>
        <fullName evidence="1">Uncharacterized protein</fullName>
    </submittedName>
</protein>
<accession>J3MA31</accession>
<evidence type="ECO:0000313" key="1">
    <source>
        <dbReference type="EnsemblPlants" id="OB05G34550.1"/>
    </source>
</evidence>
<dbReference type="HOGENOM" id="CLU_2214007_0_0_1"/>
<dbReference type="AlphaFoldDB" id="J3MA31"/>
<proteinExistence type="predicted"/>
<dbReference type="EnsemblPlants" id="OB05G34550.1">
    <property type="protein sequence ID" value="OB05G34550.1"/>
    <property type="gene ID" value="OB05G34550"/>
</dbReference>
<dbReference type="Proteomes" id="UP000006038">
    <property type="component" value="Chromosome 5"/>
</dbReference>
<sequence length="107" mass="11994">MRSSEVRKCGAATRRRLVRRRDTEKACAARVGTCDVESWRRHAWHRQSVNWAITSKAVLTRKRQQEQHLQLEIISAVGGGARLQGVAAVGRSAAEVRSVSEQETSRV</sequence>
<evidence type="ECO:0000313" key="2">
    <source>
        <dbReference type="Proteomes" id="UP000006038"/>
    </source>
</evidence>